<dbReference type="GO" id="GO:0005886">
    <property type="term" value="C:plasma membrane"/>
    <property type="evidence" value="ECO:0007669"/>
    <property type="project" value="UniProtKB-SubCell"/>
</dbReference>
<keyword evidence="2" id="KW-1003">Cell membrane</keyword>
<feature type="transmembrane region" description="Helical" evidence="6">
    <location>
        <begin position="250"/>
        <end position="269"/>
    </location>
</feature>
<keyword evidence="8" id="KW-1185">Reference proteome</keyword>
<evidence type="ECO:0000256" key="1">
    <source>
        <dbReference type="ARBA" id="ARBA00004651"/>
    </source>
</evidence>
<evidence type="ECO:0000256" key="3">
    <source>
        <dbReference type="ARBA" id="ARBA00022692"/>
    </source>
</evidence>
<dbReference type="Pfam" id="PF02653">
    <property type="entry name" value="BPD_transp_2"/>
    <property type="match status" value="1"/>
</dbReference>
<feature type="transmembrane region" description="Helical" evidence="6">
    <location>
        <begin position="126"/>
        <end position="147"/>
    </location>
</feature>
<feature type="transmembrane region" description="Helical" evidence="6">
    <location>
        <begin position="301"/>
        <end position="320"/>
    </location>
</feature>
<evidence type="ECO:0000256" key="4">
    <source>
        <dbReference type="ARBA" id="ARBA00022989"/>
    </source>
</evidence>
<feature type="transmembrane region" description="Helical" evidence="6">
    <location>
        <begin position="48"/>
        <end position="69"/>
    </location>
</feature>
<feature type="transmembrane region" description="Helical" evidence="6">
    <location>
        <begin position="275"/>
        <end position="294"/>
    </location>
</feature>
<dbReference type="PANTHER" id="PTHR32196">
    <property type="entry name" value="ABC TRANSPORTER PERMEASE PROTEIN YPHD-RELATED-RELATED"/>
    <property type="match status" value="1"/>
</dbReference>
<keyword evidence="5 6" id="KW-0472">Membrane</keyword>
<protein>
    <submittedName>
        <fullName evidence="7">ABC transporter permease</fullName>
    </submittedName>
</protein>
<proteinExistence type="predicted"/>
<keyword evidence="4 6" id="KW-1133">Transmembrane helix</keyword>
<dbReference type="KEGG" id="lck:HN018_04360"/>
<evidence type="ECO:0000313" key="8">
    <source>
        <dbReference type="Proteomes" id="UP000500767"/>
    </source>
</evidence>
<dbReference type="EMBL" id="CP053708">
    <property type="protein sequence ID" value="QKE89370.1"/>
    <property type="molecule type" value="Genomic_DNA"/>
</dbReference>
<sequence length="321" mass="32537">MIGLSPAALVKQANTRPWIWSFLMAALAWFLAILVAHGSGAGSMLSTALAFSVFTVVVGIGQMFVITLGPGNIDLSLPANIGLSGAVAMQVMDGIDSRIALGLAAATGVGILIGLFNYALIRLLRIPPIIATLSASFVLVSLGISYGRGLQIKPPPALATMTVARIEGVPVMAVAALILTILASVMLHRTVFGRSVLAIGQNIRAARLAGITVGRVRLLTYVLCAVLASLCGTLLAGFTGGSSLDMGSEYLLSSIAVVVIGGTAVAGGAANLPGIWGASLFLFMVVTLLNGSGFGAGGRDVMTGAIIIAVIVVAGGRTALR</sequence>
<evidence type="ECO:0000256" key="5">
    <source>
        <dbReference type="ARBA" id="ARBA00023136"/>
    </source>
</evidence>
<organism evidence="7 8">
    <name type="scientific">Lichenicola cladoniae</name>
    <dbReference type="NCBI Taxonomy" id="1484109"/>
    <lineage>
        <taxon>Bacteria</taxon>
        <taxon>Pseudomonadati</taxon>
        <taxon>Pseudomonadota</taxon>
        <taxon>Alphaproteobacteria</taxon>
        <taxon>Acetobacterales</taxon>
        <taxon>Acetobacteraceae</taxon>
        <taxon>Lichenicola</taxon>
    </lineage>
</organism>
<evidence type="ECO:0000256" key="2">
    <source>
        <dbReference type="ARBA" id="ARBA00022475"/>
    </source>
</evidence>
<name>A0A6M8HM09_9PROT</name>
<dbReference type="InterPro" id="IPR001851">
    <property type="entry name" value="ABC_transp_permease"/>
</dbReference>
<dbReference type="GO" id="GO:0022857">
    <property type="term" value="F:transmembrane transporter activity"/>
    <property type="evidence" value="ECO:0007669"/>
    <property type="project" value="InterPro"/>
</dbReference>
<feature type="transmembrane region" description="Helical" evidence="6">
    <location>
        <begin position="99"/>
        <end position="120"/>
    </location>
</feature>
<reference evidence="7 8" key="1">
    <citation type="journal article" date="2014" name="World J. Microbiol. Biotechnol.">
        <title>Biodiversity and physiological characteristics of Antarctic and Arctic lichens-associated bacteria.</title>
        <authorList>
            <person name="Lee Y.M."/>
            <person name="Kim E.H."/>
            <person name="Lee H.K."/>
            <person name="Hong S.G."/>
        </authorList>
    </citation>
    <scope>NUCLEOTIDE SEQUENCE [LARGE SCALE GENOMIC DNA]</scope>
    <source>
        <strain evidence="7 8">PAMC 26569</strain>
    </source>
</reference>
<comment type="subcellular location">
    <subcellularLocation>
        <location evidence="1">Cell membrane</location>
        <topology evidence="1">Multi-pass membrane protein</topology>
    </subcellularLocation>
</comment>
<feature type="transmembrane region" description="Helical" evidence="6">
    <location>
        <begin position="168"/>
        <end position="187"/>
    </location>
</feature>
<dbReference type="Proteomes" id="UP000500767">
    <property type="component" value="Chromosome"/>
</dbReference>
<evidence type="ECO:0000313" key="7">
    <source>
        <dbReference type="EMBL" id="QKE89370.1"/>
    </source>
</evidence>
<dbReference type="CDD" id="cd06579">
    <property type="entry name" value="TM_PBP1_transp_AraH_like"/>
    <property type="match status" value="1"/>
</dbReference>
<accession>A0A6M8HM09</accession>
<keyword evidence="3 6" id="KW-0812">Transmembrane</keyword>
<dbReference type="RefSeq" id="WP_171837496.1">
    <property type="nucleotide sequence ID" value="NZ_CP053708.1"/>
</dbReference>
<dbReference type="AlphaFoldDB" id="A0A6M8HM09"/>
<evidence type="ECO:0000256" key="6">
    <source>
        <dbReference type="SAM" id="Phobius"/>
    </source>
</evidence>
<feature type="transmembrane region" description="Helical" evidence="6">
    <location>
        <begin position="218"/>
        <end position="238"/>
    </location>
</feature>
<gene>
    <name evidence="7" type="ORF">HN018_04360</name>
</gene>
<feature type="transmembrane region" description="Helical" evidence="6">
    <location>
        <begin position="18"/>
        <end position="36"/>
    </location>
</feature>